<accession>A0A8J2JXV4</accession>
<keyword evidence="2" id="KW-1185">Reference proteome</keyword>
<reference evidence="1" key="1">
    <citation type="submission" date="2021-06" db="EMBL/GenBank/DDBJ databases">
        <authorList>
            <person name="Hodson N. C."/>
            <person name="Mongue J. A."/>
            <person name="Jaron S. K."/>
        </authorList>
    </citation>
    <scope>NUCLEOTIDE SEQUENCE</scope>
</reference>
<protein>
    <submittedName>
        <fullName evidence="1">Uncharacterized protein</fullName>
    </submittedName>
</protein>
<feature type="non-terminal residue" evidence="1">
    <location>
        <position position="13"/>
    </location>
</feature>
<evidence type="ECO:0000313" key="1">
    <source>
        <dbReference type="EMBL" id="CAG7716453.1"/>
    </source>
</evidence>
<evidence type="ECO:0000313" key="2">
    <source>
        <dbReference type="Proteomes" id="UP000708208"/>
    </source>
</evidence>
<gene>
    <name evidence="1" type="ORF">AFUS01_LOCUS5962</name>
</gene>
<dbReference type="Proteomes" id="UP000708208">
    <property type="component" value="Unassembled WGS sequence"/>
</dbReference>
<sequence length="13" mass="1329">QSSVLEPGSPSLE</sequence>
<organism evidence="1 2">
    <name type="scientific">Allacma fusca</name>
    <dbReference type="NCBI Taxonomy" id="39272"/>
    <lineage>
        <taxon>Eukaryota</taxon>
        <taxon>Metazoa</taxon>
        <taxon>Ecdysozoa</taxon>
        <taxon>Arthropoda</taxon>
        <taxon>Hexapoda</taxon>
        <taxon>Collembola</taxon>
        <taxon>Symphypleona</taxon>
        <taxon>Sminthuridae</taxon>
        <taxon>Allacma</taxon>
    </lineage>
</organism>
<comment type="caution">
    <text evidence="1">The sequence shown here is derived from an EMBL/GenBank/DDBJ whole genome shotgun (WGS) entry which is preliminary data.</text>
</comment>
<feature type="non-terminal residue" evidence="1">
    <location>
        <position position="1"/>
    </location>
</feature>
<proteinExistence type="predicted"/>
<dbReference type="EMBL" id="CAJVCH010038635">
    <property type="protein sequence ID" value="CAG7716453.1"/>
    <property type="molecule type" value="Genomic_DNA"/>
</dbReference>
<name>A0A8J2JXV4_9HEXA</name>